<dbReference type="EMBL" id="CAEZUP010000033">
    <property type="protein sequence ID" value="CAB4608800.1"/>
    <property type="molecule type" value="Genomic_DNA"/>
</dbReference>
<evidence type="ECO:0000256" key="1">
    <source>
        <dbReference type="SAM" id="Phobius"/>
    </source>
</evidence>
<dbReference type="AlphaFoldDB" id="A0A6J6H7R5"/>
<keyword evidence="1" id="KW-1133">Transmembrane helix</keyword>
<name>A0A6J6H7R5_9ZZZZ</name>
<gene>
    <name evidence="2" type="ORF">UFOPK1835_00943</name>
</gene>
<feature type="transmembrane region" description="Helical" evidence="1">
    <location>
        <begin position="20"/>
        <end position="42"/>
    </location>
</feature>
<organism evidence="2">
    <name type="scientific">freshwater metagenome</name>
    <dbReference type="NCBI Taxonomy" id="449393"/>
    <lineage>
        <taxon>unclassified sequences</taxon>
        <taxon>metagenomes</taxon>
        <taxon>ecological metagenomes</taxon>
    </lineage>
</organism>
<accession>A0A6J6H7R5</accession>
<feature type="transmembrane region" description="Helical" evidence="1">
    <location>
        <begin position="291"/>
        <end position="311"/>
    </location>
</feature>
<reference evidence="2" key="1">
    <citation type="submission" date="2020-05" db="EMBL/GenBank/DDBJ databases">
        <authorList>
            <person name="Chiriac C."/>
            <person name="Salcher M."/>
            <person name="Ghai R."/>
            <person name="Kavagutti S V."/>
        </authorList>
    </citation>
    <scope>NUCLEOTIDE SEQUENCE</scope>
</reference>
<evidence type="ECO:0000313" key="2">
    <source>
        <dbReference type="EMBL" id="CAB4608800.1"/>
    </source>
</evidence>
<proteinExistence type="predicted"/>
<keyword evidence="1" id="KW-0812">Transmembrane</keyword>
<feature type="transmembrane region" description="Helical" evidence="1">
    <location>
        <begin position="236"/>
        <end position="254"/>
    </location>
</feature>
<keyword evidence="1" id="KW-0472">Membrane</keyword>
<protein>
    <submittedName>
        <fullName evidence="2">Unannotated protein</fullName>
    </submittedName>
</protein>
<feature type="transmembrane region" description="Helical" evidence="1">
    <location>
        <begin position="210"/>
        <end position="230"/>
    </location>
</feature>
<sequence>MTTSADPNPLPAGSGRRAKFAVALFVLAGLCASFSVASFWSLNELLDEDTWASTSKALVDDPIVQQDVARTIAEQVVSAADVKNRIDAALPFKIGGLSTSITETATDLITQATVQVVKTDAFVAVWDAATRSAHDEFIRAVDGKQRFTTIGSNGLYLDLGSSLAEVRRYLDDQGITWLDGVDLGSIDVRVLLVDAPGLDLVRRLVEMMRVLVIILPTLAVISLGLGLLLSFRPLRALVWIGSGVIAGSVAIIVIEQMAKSSIVDELTGGVLGRASAEVIVDHVSSSLDRMLLLVVGGGVVLVVVGLLGSLVPFRQSPESPADTVAT</sequence>